<dbReference type="InterPro" id="IPR051534">
    <property type="entry name" value="CBASS_pafABC_assoc_protein"/>
</dbReference>
<dbReference type="Proteomes" id="UP000193495">
    <property type="component" value="Unassembled WGS sequence"/>
</dbReference>
<name>A0A1X6ZAL1_9RHOB</name>
<evidence type="ECO:0000313" key="6">
    <source>
        <dbReference type="Proteomes" id="UP000193495"/>
    </source>
</evidence>
<keyword evidence="7" id="KW-1185">Reference proteome</keyword>
<keyword evidence="4" id="KW-0238">DNA-binding</keyword>
<dbReference type="PANTHER" id="PTHR34580">
    <property type="match status" value="1"/>
</dbReference>
<dbReference type="PROSITE" id="PS52050">
    <property type="entry name" value="WYL"/>
    <property type="match status" value="1"/>
</dbReference>
<dbReference type="EMBL" id="FWFY01000005">
    <property type="protein sequence ID" value="SLN45604.1"/>
    <property type="molecule type" value="Genomic_DNA"/>
</dbReference>
<dbReference type="OrthoDB" id="9807255at2"/>
<dbReference type="SUPFAM" id="SSF46785">
    <property type="entry name" value="Winged helix' DNA-binding domain"/>
    <property type="match status" value="1"/>
</dbReference>
<feature type="domain" description="WYL" evidence="3">
    <location>
        <begin position="138"/>
        <end position="203"/>
    </location>
</feature>
<dbReference type="Gene3D" id="1.10.10.10">
    <property type="entry name" value="Winged helix-like DNA-binding domain superfamily/Winged helix DNA-binding domain"/>
    <property type="match status" value="1"/>
</dbReference>
<gene>
    <name evidence="4" type="ORF">CLV79_105163</name>
    <name evidence="5" type="ORF">LOS8367_02009</name>
</gene>
<feature type="compositionally biased region" description="Basic and acidic residues" evidence="1">
    <location>
        <begin position="227"/>
        <end position="247"/>
    </location>
</feature>
<sequence length="247" mass="27623">MSRSDRLLRLLNALRVLPGPVTAERLAGETEVSLRTLYRDIASLRASGALIDGAPGLGYTLTEDPALPPQSFDRIELEALVLGLGDVRQRGDPQMARAADSALAKIAATLPQRLQRQVLHATHMVHRHQAQVQQVPDLSVIRAACWDERALDISNRDAQGAPSERRIHPIAIVYLDTGIGVLAFCCLRQDFRKFRVARIVSVQPTRESFRPNRARLLRQYLADLSGEDSRRSGPRWVERNRDARSRS</sequence>
<dbReference type="RefSeq" id="WP_085896352.1">
    <property type="nucleotide sequence ID" value="NZ_FWFY01000005.1"/>
</dbReference>
<organism evidence="5 6">
    <name type="scientific">Limimaricola soesokkakensis</name>
    <dbReference type="NCBI Taxonomy" id="1343159"/>
    <lineage>
        <taxon>Bacteria</taxon>
        <taxon>Pseudomonadati</taxon>
        <taxon>Pseudomonadota</taxon>
        <taxon>Alphaproteobacteria</taxon>
        <taxon>Rhodobacterales</taxon>
        <taxon>Paracoccaceae</taxon>
        <taxon>Limimaricola</taxon>
    </lineage>
</organism>
<proteinExistence type="predicted"/>
<dbReference type="EMBL" id="PYGB01000005">
    <property type="protein sequence ID" value="PSK86456.1"/>
    <property type="molecule type" value="Genomic_DNA"/>
</dbReference>
<dbReference type="PANTHER" id="PTHR34580:SF3">
    <property type="entry name" value="PROTEIN PAFB"/>
    <property type="match status" value="1"/>
</dbReference>
<dbReference type="GO" id="GO:0003677">
    <property type="term" value="F:DNA binding"/>
    <property type="evidence" value="ECO:0007669"/>
    <property type="project" value="UniProtKB-KW"/>
</dbReference>
<evidence type="ECO:0000259" key="3">
    <source>
        <dbReference type="Pfam" id="PF13280"/>
    </source>
</evidence>
<protein>
    <submittedName>
        <fullName evidence="5">HTH domain protein</fullName>
    </submittedName>
    <submittedName>
        <fullName evidence="4">Putative DNA-binding transcriptional regulator YafY</fullName>
    </submittedName>
</protein>
<reference evidence="5 6" key="1">
    <citation type="submission" date="2017-03" db="EMBL/GenBank/DDBJ databases">
        <authorList>
            <person name="Afonso C.L."/>
            <person name="Miller P.J."/>
            <person name="Scott M.A."/>
            <person name="Spackman E."/>
            <person name="Goraichik I."/>
            <person name="Dimitrov K.M."/>
            <person name="Suarez D.L."/>
            <person name="Swayne D.E."/>
        </authorList>
    </citation>
    <scope>NUCLEOTIDE SEQUENCE [LARGE SCALE GENOMIC DNA]</scope>
    <source>
        <strain evidence="5 6">CECT 8367</strain>
    </source>
</reference>
<dbReference type="Pfam" id="PF13280">
    <property type="entry name" value="WYL"/>
    <property type="match status" value="1"/>
</dbReference>
<reference evidence="4 7" key="2">
    <citation type="submission" date="2018-03" db="EMBL/GenBank/DDBJ databases">
        <title>Genomic Encyclopedia of Archaeal and Bacterial Type Strains, Phase II (KMG-II): from individual species to whole genera.</title>
        <authorList>
            <person name="Goeker M."/>
        </authorList>
    </citation>
    <scope>NUCLEOTIDE SEQUENCE [LARGE SCALE GENOMIC DNA]</scope>
    <source>
        <strain evidence="4 7">DSM 29956</strain>
    </source>
</reference>
<dbReference type="InterPro" id="IPR013196">
    <property type="entry name" value="HTH_11"/>
</dbReference>
<evidence type="ECO:0000313" key="7">
    <source>
        <dbReference type="Proteomes" id="UP000240624"/>
    </source>
</evidence>
<dbReference type="InterPro" id="IPR036390">
    <property type="entry name" value="WH_DNA-bd_sf"/>
</dbReference>
<dbReference type="Pfam" id="PF08279">
    <property type="entry name" value="HTH_11"/>
    <property type="match status" value="1"/>
</dbReference>
<accession>A0A1X6ZAL1</accession>
<evidence type="ECO:0000259" key="2">
    <source>
        <dbReference type="Pfam" id="PF08279"/>
    </source>
</evidence>
<dbReference type="InterPro" id="IPR036388">
    <property type="entry name" value="WH-like_DNA-bd_sf"/>
</dbReference>
<dbReference type="Proteomes" id="UP000240624">
    <property type="component" value="Unassembled WGS sequence"/>
</dbReference>
<evidence type="ECO:0000313" key="4">
    <source>
        <dbReference type="EMBL" id="PSK86456.1"/>
    </source>
</evidence>
<evidence type="ECO:0000313" key="5">
    <source>
        <dbReference type="EMBL" id="SLN45604.1"/>
    </source>
</evidence>
<feature type="domain" description="Helix-turn-helix type 11" evidence="2">
    <location>
        <begin position="6"/>
        <end position="59"/>
    </location>
</feature>
<feature type="region of interest" description="Disordered" evidence="1">
    <location>
        <begin position="226"/>
        <end position="247"/>
    </location>
</feature>
<dbReference type="AlphaFoldDB" id="A0A1X6ZAL1"/>
<dbReference type="InterPro" id="IPR026881">
    <property type="entry name" value="WYL_dom"/>
</dbReference>
<evidence type="ECO:0000256" key="1">
    <source>
        <dbReference type="SAM" id="MobiDB-lite"/>
    </source>
</evidence>